<sequence length="81" mass="8855">MFQTMYPNQNPMQNVRLENINVNNAPRYGIKLVASAEQGQGPVLGAASFTNVKLNNSGIKAIYGEDKSPGFNVIRVSGNNW</sequence>
<dbReference type="Proteomes" id="UP000637643">
    <property type="component" value="Unassembled WGS sequence"/>
</dbReference>
<reference evidence="2" key="1">
    <citation type="journal article" date="2014" name="Int. J. Syst. Evol. Microbiol.">
        <title>Complete genome sequence of Corynebacterium casei LMG S-19264T (=DSM 44701T), isolated from a smear-ripened cheese.</title>
        <authorList>
            <consortium name="US DOE Joint Genome Institute (JGI-PGF)"/>
            <person name="Walter F."/>
            <person name="Albersmeier A."/>
            <person name="Kalinowski J."/>
            <person name="Ruckert C."/>
        </authorList>
    </citation>
    <scope>NUCLEOTIDE SEQUENCE</scope>
    <source>
        <strain evidence="2">CGMCC 1.16134</strain>
    </source>
</reference>
<feature type="domain" description="Alpha-1,3-glucanase catalytic" evidence="1">
    <location>
        <begin position="1"/>
        <end position="81"/>
    </location>
</feature>
<dbReference type="InterPro" id="IPR055149">
    <property type="entry name" value="Agl_cat_D2"/>
</dbReference>
<evidence type="ECO:0000313" key="2">
    <source>
        <dbReference type="EMBL" id="GGG15278.1"/>
    </source>
</evidence>
<organism evidence="2 3">
    <name type="scientific">Paenibacillus albidus</name>
    <dbReference type="NCBI Taxonomy" id="2041023"/>
    <lineage>
        <taxon>Bacteria</taxon>
        <taxon>Bacillati</taxon>
        <taxon>Bacillota</taxon>
        <taxon>Bacilli</taxon>
        <taxon>Bacillales</taxon>
        <taxon>Paenibacillaceae</taxon>
        <taxon>Paenibacillus</taxon>
    </lineage>
</organism>
<evidence type="ECO:0000313" key="3">
    <source>
        <dbReference type="Proteomes" id="UP000637643"/>
    </source>
</evidence>
<reference evidence="2" key="2">
    <citation type="submission" date="2020-09" db="EMBL/GenBank/DDBJ databases">
        <authorList>
            <person name="Sun Q."/>
            <person name="Zhou Y."/>
        </authorList>
    </citation>
    <scope>NUCLEOTIDE SEQUENCE</scope>
    <source>
        <strain evidence="2">CGMCC 1.16134</strain>
    </source>
</reference>
<evidence type="ECO:0000259" key="1">
    <source>
        <dbReference type="Pfam" id="PF22816"/>
    </source>
</evidence>
<proteinExistence type="predicted"/>
<keyword evidence="3" id="KW-1185">Reference proteome</keyword>
<name>A0A917FZJ0_9BACL</name>
<comment type="caution">
    <text evidence="2">The sequence shown here is derived from an EMBL/GenBank/DDBJ whole genome shotgun (WGS) entry which is preliminary data.</text>
</comment>
<dbReference type="EMBL" id="BMKR01000088">
    <property type="protein sequence ID" value="GGG15278.1"/>
    <property type="molecule type" value="Genomic_DNA"/>
</dbReference>
<dbReference type="AlphaFoldDB" id="A0A917FZJ0"/>
<dbReference type="Pfam" id="PF22816">
    <property type="entry name" value="CatAgl_D2"/>
    <property type="match status" value="1"/>
</dbReference>
<accession>A0A917FZJ0</accession>
<protein>
    <recommendedName>
        <fullName evidence="1">Alpha-1,3-glucanase catalytic domain-containing protein</fullName>
    </recommendedName>
</protein>
<gene>
    <name evidence="2" type="ORF">GCM10010912_69640</name>
</gene>